<evidence type="ECO:0000313" key="3">
    <source>
        <dbReference type="EMBL" id="PJA46690.1"/>
    </source>
</evidence>
<dbReference type="PANTHER" id="PTHR22939:SF129">
    <property type="entry name" value="SERINE PROTEASE HTRA2, MITOCHONDRIAL"/>
    <property type="match status" value="1"/>
</dbReference>
<dbReference type="InterPro" id="IPR001478">
    <property type="entry name" value="PDZ"/>
</dbReference>
<dbReference type="AlphaFoldDB" id="A0A2M7XFL9"/>
<dbReference type="InterPro" id="IPR036034">
    <property type="entry name" value="PDZ_sf"/>
</dbReference>
<dbReference type="PANTHER" id="PTHR22939">
    <property type="entry name" value="SERINE PROTEASE FAMILY S1C HTRA-RELATED"/>
    <property type="match status" value="1"/>
</dbReference>
<comment type="caution">
    <text evidence="3">The sequence shown here is derived from an EMBL/GenBank/DDBJ whole genome shotgun (WGS) entry which is preliminary data.</text>
</comment>
<comment type="similarity">
    <text evidence="1">Belongs to the peptidase S1C family.</text>
</comment>
<dbReference type="Proteomes" id="UP000231263">
    <property type="component" value="Unassembled WGS sequence"/>
</dbReference>
<dbReference type="SMART" id="SM00228">
    <property type="entry name" value="PDZ"/>
    <property type="match status" value="1"/>
</dbReference>
<organism evidence="3 4">
    <name type="scientific">Candidatus Uhrbacteria bacterium CG_4_9_14_3_um_filter_41_35</name>
    <dbReference type="NCBI Taxonomy" id="1975034"/>
    <lineage>
        <taxon>Bacteria</taxon>
        <taxon>Candidatus Uhriibacteriota</taxon>
    </lineage>
</organism>
<evidence type="ECO:0000313" key="4">
    <source>
        <dbReference type="Proteomes" id="UP000231263"/>
    </source>
</evidence>
<dbReference type="Pfam" id="PF13180">
    <property type="entry name" value="PDZ_2"/>
    <property type="match status" value="1"/>
</dbReference>
<dbReference type="InterPro" id="IPR009003">
    <property type="entry name" value="Peptidase_S1_PA"/>
</dbReference>
<accession>A0A2M7XFL9</accession>
<dbReference type="EMBL" id="PFWT01000009">
    <property type="protein sequence ID" value="PJA46690.1"/>
    <property type="molecule type" value="Genomic_DNA"/>
</dbReference>
<evidence type="ECO:0000256" key="1">
    <source>
        <dbReference type="ARBA" id="ARBA00010541"/>
    </source>
</evidence>
<evidence type="ECO:0000259" key="2">
    <source>
        <dbReference type="SMART" id="SM00228"/>
    </source>
</evidence>
<dbReference type="SUPFAM" id="SSF50156">
    <property type="entry name" value="PDZ domain-like"/>
    <property type="match status" value="1"/>
</dbReference>
<dbReference type="Gene3D" id="2.30.42.10">
    <property type="match status" value="1"/>
</dbReference>
<gene>
    <name evidence="3" type="ORF">CO173_02895</name>
</gene>
<name>A0A2M7XFL9_9BACT</name>
<protein>
    <recommendedName>
        <fullName evidence="2">PDZ domain-containing protein</fullName>
    </recommendedName>
</protein>
<feature type="domain" description="PDZ" evidence="2">
    <location>
        <begin position="268"/>
        <end position="355"/>
    </location>
</feature>
<dbReference type="SUPFAM" id="SSF50494">
    <property type="entry name" value="Trypsin-like serine proteases"/>
    <property type="match status" value="1"/>
</dbReference>
<proteinExistence type="inferred from homology"/>
<dbReference type="Gene3D" id="2.40.10.120">
    <property type="match status" value="1"/>
</dbReference>
<reference evidence="4" key="1">
    <citation type="submission" date="2017-09" db="EMBL/GenBank/DDBJ databases">
        <title>Depth-based differentiation of microbial function through sediment-hosted aquifers and enrichment of novel symbionts in the deep terrestrial subsurface.</title>
        <authorList>
            <person name="Probst A.J."/>
            <person name="Ladd B."/>
            <person name="Jarett J.K."/>
            <person name="Geller-Mcgrath D.E."/>
            <person name="Sieber C.M.K."/>
            <person name="Emerson J.B."/>
            <person name="Anantharaman K."/>
            <person name="Thomas B.C."/>
            <person name="Malmstrom R."/>
            <person name="Stieglmeier M."/>
            <person name="Klingl A."/>
            <person name="Woyke T."/>
            <person name="Ryan C.M."/>
            <person name="Banfield J.F."/>
        </authorList>
    </citation>
    <scope>NUCLEOTIDE SEQUENCE [LARGE SCALE GENOMIC DNA]</scope>
</reference>
<sequence>MDKKNKKIGSVLGLSIFFSIIAGGLAGVIGAVNVNESLNNYTRSLEEDTKFVTLSEIKPRPLPGTYEESLSRVREVAFTGVATVRAVSKDTKELSLMIKDDSMLGAGAVVTNDGWIVFNKISFKKFTNPLTEAEVWIGGNRFAITNYVEDTLTDLVMVKIESKNLTSLAFGTSTGMNSGDLLFAIQNDQSVIIENIKNYRARVGEVADPAEFFTTNWELENKNPVGAPLFNTLAELVGISTGEGGGIPLHQILPFIRSTIRDGVGSRAGLGVRVVEIDSTLNIDESLLQNMTAGALVLNESEVLAKSPAELAGLEAGDIIISVDNKNIEKNMSLAELIALHEVGDRGVLTVLRSGALISLEVTFTDFKDLKY</sequence>